<gene>
    <name evidence="5" type="ORF">cand_006430</name>
</gene>
<name>A0A1J4MTM7_9CRYT</name>
<dbReference type="VEuPathDB" id="CryptoDB:cand_006430"/>
<feature type="domain" description="Proteinase inhibitor I42 chagasin" evidence="4">
    <location>
        <begin position="58"/>
        <end position="140"/>
    </location>
</feature>
<dbReference type="AlphaFoldDB" id="A0A1J4MTM7"/>
<organism evidence="5 6">
    <name type="scientific">Cryptosporidium andersoni</name>
    <dbReference type="NCBI Taxonomy" id="117008"/>
    <lineage>
        <taxon>Eukaryota</taxon>
        <taxon>Sar</taxon>
        <taxon>Alveolata</taxon>
        <taxon>Apicomplexa</taxon>
        <taxon>Conoidasida</taxon>
        <taxon>Coccidia</taxon>
        <taxon>Eucoccidiorida</taxon>
        <taxon>Eimeriorina</taxon>
        <taxon>Cryptosporidiidae</taxon>
        <taxon>Cryptosporidium</taxon>
    </lineage>
</organism>
<keyword evidence="1" id="KW-0646">Protease inhibitor</keyword>
<dbReference type="InterPro" id="IPR052781">
    <property type="entry name" value="Cys_protease_inhibitor_I42"/>
</dbReference>
<reference evidence="5 6" key="1">
    <citation type="submission" date="2016-10" db="EMBL/GenBank/DDBJ databases">
        <title>Reductive evolution of mitochondrial metabolism and differential evolution of invasion-related proteins in Cryptosporidium.</title>
        <authorList>
            <person name="Liu S."/>
            <person name="Roellig D.M."/>
            <person name="Guo Y."/>
            <person name="Li N."/>
            <person name="Frace M.A."/>
            <person name="Tang K."/>
            <person name="Zhang L."/>
            <person name="Feng Y."/>
            <person name="Xiao L."/>
        </authorList>
    </citation>
    <scope>NUCLEOTIDE SEQUENCE [LARGE SCALE GENOMIC DNA]</scope>
    <source>
        <strain evidence="5">30847</strain>
    </source>
</reference>
<dbReference type="PANTHER" id="PTHR36530">
    <property type="entry name" value="INHIBITOR OF CYSTEINE PEPTIDASE"/>
    <property type="match status" value="1"/>
</dbReference>
<feature type="chain" id="PRO_5012317444" description="Proteinase inhibitor I42 chagasin domain-containing protein" evidence="3">
    <location>
        <begin position="26"/>
        <end position="166"/>
    </location>
</feature>
<dbReference type="InterPro" id="IPR036331">
    <property type="entry name" value="Chagasin-like_sf"/>
</dbReference>
<evidence type="ECO:0000313" key="5">
    <source>
        <dbReference type="EMBL" id="OII76245.1"/>
    </source>
</evidence>
<accession>A0A1J4MTM7</accession>
<proteinExistence type="predicted"/>
<dbReference type="EMBL" id="LRBS01000067">
    <property type="protein sequence ID" value="OII76245.1"/>
    <property type="molecule type" value="Genomic_DNA"/>
</dbReference>
<dbReference type="GeneID" id="92364828"/>
<feature type="signal peptide" evidence="3">
    <location>
        <begin position="1"/>
        <end position="25"/>
    </location>
</feature>
<keyword evidence="6" id="KW-1185">Reference proteome</keyword>
<dbReference type="Pfam" id="PF09394">
    <property type="entry name" value="Inhibitor_I42"/>
    <property type="match status" value="1"/>
</dbReference>
<sequence>MPFQTNILSYITFLVIIMLNSDISATTSVNNQTSVKELISVSIDTHNTSDTIQEVIYANVGDIIEINLKGNPTTGYTYRMIDFPNTSIIKPLLIDPLYTQDHTTEYLLGVGGTFTFKFQAISAGETSASLVYARHFEHRPIYLIRVDVTFKILTSNMALPSNKLIS</sequence>
<dbReference type="RefSeq" id="XP_067068091.1">
    <property type="nucleotide sequence ID" value="XM_067210884.1"/>
</dbReference>
<dbReference type="Gene3D" id="2.60.40.2020">
    <property type="match status" value="1"/>
</dbReference>
<evidence type="ECO:0000313" key="6">
    <source>
        <dbReference type="Proteomes" id="UP000186804"/>
    </source>
</evidence>
<dbReference type="SUPFAM" id="SSF141066">
    <property type="entry name" value="ICP-like"/>
    <property type="match status" value="1"/>
</dbReference>
<dbReference type="GO" id="GO:0004869">
    <property type="term" value="F:cysteine-type endopeptidase inhibitor activity"/>
    <property type="evidence" value="ECO:0007669"/>
    <property type="project" value="UniProtKB-KW"/>
</dbReference>
<evidence type="ECO:0000256" key="1">
    <source>
        <dbReference type="ARBA" id="ARBA00022690"/>
    </source>
</evidence>
<dbReference type="PANTHER" id="PTHR36530:SF1">
    <property type="entry name" value="AMOEBIASIN-1"/>
    <property type="match status" value="1"/>
</dbReference>
<evidence type="ECO:0000256" key="3">
    <source>
        <dbReference type="SAM" id="SignalP"/>
    </source>
</evidence>
<protein>
    <recommendedName>
        <fullName evidence="4">Proteinase inhibitor I42 chagasin domain-containing protein</fullName>
    </recommendedName>
</protein>
<comment type="caution">
    <text evidence="5">The sequence shown here is derived from an EMBL/GenBank/DDBJ whole genome shotgun (WGS) entry which is preliminary data.</text>
</comment>
<keyword evidence="3" id="KW-0732">Signal</keyword>
<dbReference type="Proteomes" id="UP000186804">
    <property type="component" value="Unassembled WGS sequence"/>
</dbReference>
<dbReference type="InterPro" id="IPR018990">
    <property type="entry name" value="Prot_inh_I42_chagasin"/>
</dbReference>
<evidence type="ECO:0000259" key="4">
    <source>
        <dbReference type="Pfam" id="PF09394"/>
    </source>
</evidence>
<evidence type="ECO:0000256" key="2">
    <source>
        <dbReference type="ARBA" id="ARBA00022704"/>
    </source>
</evidence>
<dbReference type="OrthoDB" id="340510at2759"/>
<keyword evidence="2" id="KW-0789">Thiol protease inhibitor</keyword>